<proteinExistence type="predicted"/>
<name>A0A1H0WTM9_9BURK</name>
<feature type="region of interest" description="Disordered" evidence="1">
    <location>
        <begin position="1"/>
        <end position="42"/>
    </location>
</feature>
<organism evidence="3 4">
    <name type="scientific">Paracidovorax cattleyae</name>
    <dbReference type="NCBI Taxonomy" id="80868"/>
    <lineage>
        <taxon>Bacteria</taxon>
        <taxon>Pseudomonadati</taxon>
        <taxon>Pseudomonadota</taxon>
        <taxon>Betaproteobacteria</taxon>
        <taxon>Burkholderiales</taxon>
        <taxon>Comamonadaceae</taxon>
        <taxon>Paracidovorax</taxon>
    </lineage>
</organism>
<dbReference type="EMBL" id="FNJL01000055">
    <property type="protein sequence ID" value="SDP93785.1"/>
    <property type="molecule type" value="Genomic_DNA"/>
</dbReference>
<keyword evidence="2" id="KW-0812">Transmembrane</keyword>
<feature type="compositionally biased region" description="Low complexity" evidence="1">
    <location>
        <begin position="1"/>
        <end position="39"/>
    </location>
</feature>
<dbReference type="AlphaFoldDB" id="A0A1H0WTM9"/>
<reference evidence="4" key="1">
    <citation type="submission" date="2016-10" db="EMBL/GenBank/DDBJ databases">
        <authorList>
            <person name="Varghese N."/>
            <person name="Submissions S."/>
        </authorList>
    </citation>
    <scope>NUCLEOTIDE SEQUENCE [LARGE SCALE GENOMIC DNA]</scope>
    <source>
        <strain evidence="4">DSM 17101</strain>
    </source>
</reference>
<gene>
    <name evidence="3" type="ORF">SAMN04489708_1555</name>
</gene>
<keyword evidence="4" id="KW-1185">Reference proteome</keyword>
<dbReference type="RefSeq" id="WP_225978907.1">
    <property type="nucleotide sequence ID" value="NZ_CP028290.1"/>
</dbReference>
<feature type="transmembrane region" description="Helical" evidence="2">
    <location>
        <begin position="125"/>
        <end position="144"/>
    </location>
</feature>
<evidence type="ECO:0000313" key="3">
    <source>
        <dbReference type="EMBL" id="SDP93785.1"/>
    </source>
</evidence>
<sequence length="204" mass="22016">MNPPSAASAVAPQVPASLPELPPSSGLPQGGSSASAPGPDRARAVAETGCAATRRWLRGDWTPEWFCAFLAGNRREQGRFRQELATMRGSVAWLLRQRRQGRWSAEERERLRGLMRSASAVSPYLLIWAVPGSMLLLPFMAWFIDWRRGARERAALAVVPMEDGLPVVAVLAAPALPAATGALPREPEDGLLIDAPPQPASHAR</sequence>
<evidence type="ECO:0000256" key="2">
    <source>
        <dbReference type="SAM" id="Phobius"/>
    </source>
</evidence>
<evidence type="ECO:0000256" key="1">
    <source>
        <dbReference type="SAM" id="MobiDB-lite"/>
    </source>
</evidence>
<dbReference type="Proteomes" id="UP000199317">
    <property type="component" value="Unassembled WGS sequence"/>
</dbReference>
<keyword evidence="2" id="KW-0472">Membrane</keyword>
<protein>
    <submittedName>
        <fullName evidence="3">Uncharacterized protein</fullName>
    </submittedName>
</protein>
<accession>A0A1H0WTM9</accession>
<evidence type="ECO:0000313" key="4">
    <source>
        <dbReference type="Proteomes" id="UP000199317"/>
    </source>
</evidence>
<keyword evidence="2" id="KW-1133">Transmembrane helix</keyword>